<evidence type="ECO:0000256" key="2">
    <source>
        <dbReference type="RuleBase" id="RU003909"/>
    </source>
</evidence>
<dbReference type="AlphaFoldDB" id="A0A9Q1CSG2"/>
<organism evidence="3 4">
    <name type="scientific">Holothuria leucospilota</name>
    <name type="common">Black long sea cucumber</name>
    <name type="synonym">Mertensiothuria leucospilota</name>
    <dbReference type="NCBI Taxonomy" id="206669"/>
    <lineage>
        <taxon>Eukaryota</taxon>
        <taxon>Metazoa</taxon>
        <taxon>Echinodermata</taxon>
        <taxon>Eleutherozoa</taxon>
        <taxon>Echinozoa</taxon>
        <taxon>Holothuroidea</taxon>
        <taxon>Aspidochirotacea</taxon>
        <taxon>Aspidochirotida</taxon>
        <taxon>Holothuriidae</taxon>
        <taxon>Holothuria</taxon>
    </lineage>
</organism>
<dbReference type="OrthoDB" id="421374at2759"/>
<dbReference type="GO" id="GO:0005938">
    <property type="term" value="C:cell cortex"/>
    <property type="evidence" value="ECO:0007669"/>
    <property type="project" value="TreeGrafter"/>
</dbReference>
<dbReference type="InterPro" id="IPR048278">
    <property type="entry name" value="PFN"/>
</dbReference>
<dbReference type="Gene3D" id="3.30.450.30">
    <property type="entry name" value="Dynein light chain 2a, cytoplasmic"/>
    <property type="match status" value="1"/>
</dbReference>
<sequence length="140" mass="15186">MSWDGYIDNLISQTKDASGSTHCDKACIIGMDEGGKWTTDGHNNAFKLTPTEAANIARCFKSKDFSTLMAAGIYCEGVKYQFLREEDKKTVYCKKKGEGAVTFQTSKTAIVIGHCPEGGQQGNLNKGVAVIAEYLESLGM</sequence>
<dbReference type="PROSITE" id="PS00414">
    <property type="entry name" value="PROFILIN"/>
    <property type="match status" value="1"/>
</dbReference>
<dbReference type="GO" id="GO:0003785">
    <property type="term" value="F:actin monomer binding"/>
    <property type="evidence" value="ECO:0007669"/>
    <property type="project" value="TreeGrafter"/>
</dbReference>
<dbReference type="CDD" id="cd00148">
    <property type="entry name" value="PROF"/>
    <property type="match status" value="1"/>
</dbReference>
<name>A0A9Q1CSG2_HOLLE</name>
<dbReference type="Proteomes" id="UP001152320">
    <property type="component" value="Chromosome 1"/>
</dbReference>
<gene>
    <name evidence="3" type="ORF">HOLleu_04066</name>
</gene>
<dbReference type="EMBL" id="JAIZAY010000001">
    <property type="protein sequence ID" value="KAJ8050752.1"/>
    <property type="molecule type" value="Genomic_DNA"/>
</dbReference>
<dbReference type="PANTHER" id="PTHR11604:SF10">
    <property type="entry name" value="PROFILIN"/>
    <property type="match status" value="1"/>
</dbReference>
<evidence type="ECO:0000256" key="1">
    <source>
        <dbReference type="ARBA" id="ARBA00010058"/>
    </source>
</evidence>
<comment type="similarity">
    <text evidence="1 2">Belongs to the profilin family.</text>
</comment>
<evidence type="ECO:0000313" key="3">
    <source>
        <dbReference type="EMBL" id="KAJ8050752.1"/>
    </source>
</evidence>
<dbReference type="Pfam" id="PF00235">
    <property type="entry name" value="Profilin"/>
    <property type="match status" value="1"/>
</dbReference>
<dbReference type="InterPro" id="IPR005455">
    <property type="entry name" value="PFN_euk"/>
</dbReference>
<reference evidence="3" key="1">
    <citation type="submission" date="2021-10" db="EMBL/GenBank/DDBJ databases">
        <title>Tropical sea cucumber genome reveals ecological adaptation and Cuvierian tubules defense mechanism.</title>
        <authorList>
            <person name="Chen T."/>
        </authorList>
    </citation>
    <scope>NUCLEOTIDE SEQUENCE</scope>
    <source>
        <strain evidence="3">Nanhai2018</strain>
        <tissue evidence="3">Muscle</tissue>
    </source>
</reference>
<dbReference type="InterPro" id="IPR036140">
    <property type="entry name" value="PFN_sf"/>
</dbReference>
<dbReference type="SUPFAM" id="SSF55770">
    <property type="entry name" value="Profilin (actin-binding protein)"/>
    <property type="match status" value="1"/>
</dbReference>
<comment type="caution">
    <text evidence="3">The sequence shown here is derived from an EMBL/GenBank/DDBJ whole genome shotgun (WGS) entry which is preliminary data.</text>
</comment>
<proteinExistence type="inferred from homology"/>
<protein>
    <recommendedName>
        <fullName evidence="2">Profilin</fullName>
    </recommendedName>
</protein>
<evidence type="ECO:0000313" key="4">
    <source>
        <dbReference type="Proteomes" id="UP001152320"/>
    </source>
</evidence>
<dbReference type="PRINTS" id="PR00392">
    <property type="entry name" value="PROFILIN"/>
</dbReference>
<keyword evidence="2" id="KW-0009">Actin-binding</keyword>
<dbReference type="InterPro" id="IPR027310">
    <property type="entry name" value="Profilin_CS"/>
</dbReference>
<dbReference type="SMART" id="SM00392">
    <property type="entry name" value="PROF"/>
    <property type="match status" value="1"/>
</dbReference>
<accession>A0A9Q1CSG2</accession>
<dbReference type="PANTHER" id="PTHR11604">
    <property type="entry name" value="PROFILIN"/>
    <property type="match status" value="1"/>
</dbReference>
<keyword evidence="4" id="KW-1185">Reference proteome</keyword>